<dbReference type="PATRIC" id="fig|908627.4.peg.3476"/>
<protein>
    <recommendedName>
        <fullName evidence="4">Solute-binding protein family 5 domain-containing protein</fullName>
    </recommendedName>
</protein>
<keyword evidence="3" id="KW-0732">Signal</keyword>
<evidence type="ECO:0000313" key="5">
    <source>
        <dbReference type="EMBL" id="KLU25284.1"/>
    </source>
</evidence>
<dbReference type="Pfam" id="PF00496">
    <property type="entry name" value="SBP_bac_5"/>
    <property type="match status" value="1"/>
</dbReference>
<dbReference type="SUPFAM" id="SSF53850">
    <property type="entry name" value="Periplasmic binding protein-like II"/>
    <property type="match status" value="1"/>
</dbReference>
<dbReference type="GO" id="GO:0030288">
    <property type="term" value="C:outer membrane-bounded periplasmic space"/>
    <property type="evidence" value="ECO:0007669"/>
    <property type="project" value="UniProtKB-ARBA"/>
</dbReference>
<dbReference type="GO" id="GO:0015833">
    <property type="term" value="P:peptide transport"/>
    <property type="evidence" value="ECO:0007669"/>
    <property type="project" value="TreeGrafter"/>
</dbReference>
<evidence type="ECO:0000313" key="6">
    <source>
        <dbReference type="Proteomes" id="UP000035963"/>
    </source>
</evidence>
<dbReference type="PANTHER" id="PTHR30290">
    <property type="entry name" value="PERIPLASMIC BINDING COMPONENT OF ABC TRANSPORTER"/>
    <property type="match status" value="1"/>
</dbReference>
<proteinExistence type="inferred from homology"/>
<feature type="domain" description="Solute-binding protein family 5" evidence="4">
    <location>
        <begin position="62"/>
        <end position="420"/>
    </location>
</feature>
<evidence type="ECO:0000256" key="1">
    <source>
        <dbReference type="ARBA" id="ARBA00005695"/>
    </source>
</evidence>
<dbReference type="AlphaFoldDB" id="A0A0J1CXI5"/>
<sequence length="516" mass="56269">MTSRLTTAATLPAASKRGGTLLVAQYPEPPTLTSAWTTAGPAQSVSGKIFDGLLTYGPGMTPRPQLATRWEVSSDGLTVTFHLRSGVSWHDGKPFTSADVAFSLMQIWKKYHGRGRSTFANVIVADSPDPVTSIWRMSKPAPYILSALSSVESQVVPQHLYANRDVLSNPYNNAPVGTGPFRFVRWTQGSEIVLDRNPDYWDAGKPFLDGVVFQILPEANAVAAALETGAVHMAPSGTVPQSAIGRLGREPSLKVTEHAADYSVGLTVLEFNLDRPLFRDPRVRQALAHCIDREFILKNIFYGYGEVSNSPIPPGMPAFHAADVPLYQYDLKRAEALLDAVGFKRGTDGIRMAFQNDPLPIGTSILSAQFIRATLAKIGVRMSIRSSDYGEFVNRVYKRRDFDTTLNGATAGPDPAIGTQRFYWSADFQPGVAFSNGAHYHNPEVDRLLEAAQVEVDPGKRRALYASFQSLVQTDLPRIPLISPDTVLLTNKRVNDVLVSAEGIYGNFASTTLAPA</sequence>
<keyword evidence="2" id="KW-0813">Transport</keyword>
<dbReference type="Gene3D" id="3.90.76.10">
    <property type="entry name" value="Dipeptide-binding Protein, Domain 1"/>
    <property type="match status" value="1"/>
</dbReference>
<comment type="caution">
    <text evidence="5">The sequence shown here is derived from an EMBL/GenBank/DDBJ whole genome shotgun (WGS) entry which is preliminary data.</text>
</comment>
<reference evidence="5 6" key="1">
    <citation type="journal article" date="2015" name="Genome Announc.">
        <title>Draft Genome Sequence of Burkholderia sp. Strain PML1(12), an Ectomycorrhizosphere-Inhabiting Bacterium with Effective Mineral-Weathering Ability.</title>
        <authorList>
            <person name="Uroz S."/>
            <person name="Oger P."/>
        </authorList>
    </citation>
    <scope>NUCLEOTIDE SEQUENCE [LARGE SCALE GENOMIC DNA]</scope>
    <source>
        <strain evidence="6">PML1(12)</strain>
    </source>
</reference>
<dbReference type="EMBL" id="AEJF01000095">
    <property type="protein sequence ID" value="KLU25284.1"/>
    <property type="molecule type" value="Genomic_DNA"/>
</dbReference>
<dbReference type="InterPro" id="IPR030678">
    <property type="entry name" value="Peptide/Ni-bd"/>
</dbReference>
<evidence type="ECO:0000259" key="4">
    <source>
        <dbReference type="Pfam" id="PF00496"/>
    </source>
</evidence>
<name>A0A0J1CXI5_9BURK</name>
<organism evidence="5 6">
    <name type="scientific">Caballeronia mineralivorans PML1(12)</name>
    <dbReference type="NCBI Taxonomy" id="908627"/>
    <lineage>
        <taxon>Bacteria</taxon>
        <taxon>Pseudomonadati</taxon>
        <taxon>Pseudomonadota</taxon>
        <taxon>Betaproteobacteria</taxon>
        <taxon>Burkholderiales</taxon>
        <taxon>Burkholderiaceae</taxon>
        <taxon>Caballeronia</taxon>
    </lineage>
</organism>
<dbReference type="InterPro" id="IPR000914">
    <property type="entry name" value="SBP_5_dom"/>
</dbReference>
<dbReference type="Gene3D" id="3.40.190.10">
    <property type="entry name" value="Periplasmic binding protein-like II"/>
    <property type="match status" value="1"/>
</dbReference>
<dbReference type="GO" id="GO:0043190">
    <property type="term" value="C:ATP-binding cassette (ABC) transporter complex"/>
    <property type="evidence" value="ECO:0007669"/>
    <property type="project" value="InterPro"/>
</dbReference>
<accession>A0A0J1CXI5</accession>
<evidence type="ECO:0000256" key="2">
    <source>
        <dbReference type="ARBA" id="ARBA00022448"/>
    </source>
</evidence>
<dbReference type="PIRSF" id="PIRSF002741">
    <property type="entry name" value="MppA"/>
    <property type="match status" value="1"/>
</dbReference>
<dbReference type="Gene3D" id="3.10.105.10">
    <property type="entry name" value="Dipeptide-binding Protein, Domain 3"/>
    <property type="match status" value="1"/>
</dbReference>
<dbReference type="GO" id="GO:1904680">
    <property type="term" value="F:peptide transmembrane transporter activity"/>
    <property type="evidence" value="ECO:0007669"/>
    <property type="project" value="TreeGrafter"/>
</dbReference>
<comment type="similarity">
    <text evidence="1">Belongs to the bacterial solute-binding protein 5 family.</text>
</comment>
<dbReference type="Proteomes" id="UP000035963">
    <property type="component" value="Unassembled WGS sequence"/>
</dbReference>
<gene>
    <name evidence="5" type="ORF">EOS_15580</name>
</gene>
<keyword evidence="6" id="KW-1185">Reference proteome</keyword>
<evidence type="ECO:0000256" key="3">
    <source>
        <dbReference type="ARBA" id="ARBA00022729"/>
    </source>
</evidence>
<dbReference type="PANTHER" id="PTHR30290:SF9">
    <property type="entry name" value="OLIGOPEPTIDE-BINDING PROTEIN APPA"/>
    <property type="match status" value="1"/>
</dbReference>
<dbReference type="CDD" id="cd08517">
    <property type="entry name" value="PBP2_NikA_DppA_OppA_like_13"/>
    <property type="match status" value="1"/>
</dbReference>
<dbReference type="InterPro" id="IPR039424">
    <property type="entry name" value="SBP_5"/>
</dbReference>